<reference evidence="2 3" key="1">
    <citation type="submission" date="2020-10" db="EMBL/GenBank/DDBJ databases">
        <title>The Coptis chinensis genome and diversification of protoberbering-type alkaloids.</title>
        <authorList>
            <person name="Wang B."/>
            <person name="Shu S."/>
            <person name="Song C."/>
            <person name="Liu Y."/>
        </authorList>
    </citation>
    <scope>NUCLEOTIDE SEQUENCE [LARGE SCALE GENOMIC DNA]</scope>
    <source>
        <strain evidence="2">HL-2020</strain>
        <tissue evidence="2">Leaf</tissue>
    </source>
</reference>
<organism evidence="2 3">
    <name type="scientific">Coptis chinensis</name>
    <dbReference type="NCBI Taxonomy" id="261450"/>
    <lineage>
        <taxon>Eukaryota</taxon>
        <taxon>Viridiplantae</taxon>
        <taxon>Streptophyta</taxon>
        <taxon>Embryophyta</taxon>
        <taxon>Tracheophyta</taxon>
        <taxon>Spermatophyta</taxon>
        <taxon>Magnoliopsida</taxon>
        <taxon>Ranunculales</taxon>
        <taxon>Ranunculaceae</taxon>
        <taxon>Coptidoideae</taxon>
        <taxon>Coptis</taxon>
    </lineage>
</organism>
<dbReference type="OrthoDB" id="25592at2759"/>
<dbReference type="InterPro" id="IPR052751">
    <property type="entry name" value="Plant_MAPKKK"/>
</dbReference>
<dbReference type="PANTHER" id="PTHR48011:SF56">
    <property type="entry name" value="PROTEIN KINASE DOMAIN-CONTAINING PROTEIN"/>
    <property type="match status" value="1"/>
</dbReference>
<dbReference type="SMART" id="SM00220">
    <property type="entry name" value="S_TKc"/>
    <property type="match status" value="1"/>
</dbReference>
<dbReference type="EMBL" id="JADFTS010000002">
    <property type="protein sequence ID" value="KAF9619300.1"/>
    <property type="molecule type" value="Genomic_DNA"/>
</dbReference>
<protein>
    <recommendedName>
        <fullName evidence="1">Protein kinase domain-containing protein</fullName>
    </recommendedName>
</protein>
<dbReference type="InterPro" id="IPR000719">
    <property type="entry name" value="Prot_kinase_dom"/>
</dbReference>
<proteinExistence type="predicted"/>
<keyword evidence="3" id="KW-1185">Reference proteome</keyword>
<dbReference type="InterPro" id="IPR008271">
    <property type="entry name" value="Ser/Thr_kinase_AS"/>
</dbReference>
<feature type="domain" description="Protein kinase" evidence="1">
    <location>
        <begin position="1"/>
        <end position="200"/>
    </location>
</feature>
<dbReference type="Pfam" id="PF00069">
    <property type="entry name" value="Pkinase"/>
    <property type="match status" value="1"/>
</dbReference>
<evidence type="ECO:0000313" key="2">
    <source>
        <dbReference type="EMBL" id="KAF9619300.1"/>
    </source>
</evidence>
<dbReference type="InterPro" id="IPR011009">
    <property type="entry name" value="Kinase-like_dom_sf"/>
</dbReference>
<dbReference type="GO" id="GO:0007165">
    <property type="term" value="P:signal transduction"/>
    <property type="evidence" value="ECO:0007669"/>
    <property type="project" value="TreeGrafter"/>
</dbReference>
<dbReference type="PANTHER" id="PTHR48011">
    <property type="entry name" value="CCR4-NOT TRANSCRIPTIONAL COMPLEX SUBUNIT CAF120-RELATED"/>
    <property type="match status" value="1"/>
</dbReference>
<dbReference type="SUPFAM" id="SSF56112">
    <property type="entry name" value="Protein kinase-like (PK-like)"/>
    <property type="match status" value="1"/>
</dbReference>
<comment type="caution">
    <text evidence="2">The sequence shown here is derived from an EMBL/GenBank/DDBJ whole genome shotgun (WGS) entry which is preliminary data.</text>
</comment>
<evidence type="ECO:0000259" key="1">
    <source>
        <dbReference type="PROSITE" id="PS50011"/>
    </source>
</evidence>
<dbReference type="PROSITE" id="PS00108">
    <property type="entry name" value="PROTEIN_KINASE_ST"/>
    <property type="match status" value="1"/>
</dbReference>
<gene>
    <name evidence="2" type="ORF">IFM89_006487</name>
</gene>
<dbReference type="PROSITE" id="PS50011">
    <property type="entry name" value="PROTEIN_KINASE_DOM"/>
    <property type="match status" value="1"/>
</dbReference>
<accession>A0A835M4W7</accession>
<dbReference type="GO" id="GO:0005524">
    <property type="term" value="F:ATP binding"/>
    <property type="evidence" value="ECO:0007669"/>
    <property type="project" value="InterPro"/>
</dbReference>
<dbReference type="AlphaFoldDB" id="A0A835M4W7"/>
<dbReference type="Proteomes" id="UP000631114">
    <property type="component" value="Unassembled WGS sequence"/>
</dbReference>
<dbReference type="Gene3D" id="1.10.510.10">
    <property type="entry name" value="Transferase(Phosphotransferase) domain 1"/>
    <property type="match status" value="1"/>
</dbReference>
<sequence length="200" mass="22627">MVVATEMKTRSSIFLAKESVTLTILKGNCAHIIDFYGQEVTIDEKGHAYFNMLLEYASLGTLGDRILQKPDGIREPKVQRYARMILQGLKYVHEHEYDHCDIKPDNILLVQSSTNSSSFDAVPKIANFGLAKKVGKRVKLNQNGVSLRGTALYVAPESVRYNELEPHSDVWAFRISVLEMLTGKRTWTCDNDSQFLGDVW</sequence>
<evidence type="ECO:0000313" key="3">
    <source>
        <dbReference type="Proteomes" id="UP000631114"/>
    </source>
</evidence>
<name>A0A835M4W7_9MAGN</name>
<dbReference type="GO" id="GO:0004672">
    <property type="term" value="F:protein kinase activity"/>
    <property type="evidence" value="ECO:0007669"/>
    <property type="project" value="InterPro"/>
</dbReference>